<gene>
    <name evidence="8" type="ORF">GpartN1_g4891.t1</name>
</gene>
<evidence type="ECO:0000259" key="7">
    <source>
        <dbReference type="SMART" id="SM01144"/>
    </source>
</evidence>
<comment type="catalytic activity">
    <reaction evidence="6">
        <text>a uridine in tRNA + S-adenosyl-L-methionine = a 3-[(3S)-3-amino-3-carboxypropyl]uridine in tRNA + S-methyl-5'-thioadenosine + H(+)</text>
        <dbReference type="Rhea" id="RHEA:62432"/>
        <dbReference type="Rhea" id="RHEA-COMP:13339"/>
        <dbReference type="Rhea" id="RHEA-COMP:16092"/>
        <dbReference type="ChEBI" id="CHEBI:15378"/>
        <dbReference type="ChEBI" id="CHEBI:17509"/>
        <dbReference type="ChEBI" id="CHEBI:59789"/>
        <dbReference type="ChEBI" id="CHEBI:65315"/>
        <dbReference type="ChEBI" id="CHEBI:82930"/>
        <dbReference type="EC" id="2.5.1.25"/>
    </reaction>
</comment>
<keyword evidence="9" id="KW-1185">Reference proteome</keyword>
<evidence type="ECO:0000256" key="5">
    <source>
        <dbReference type="ARBA" id="ARBA00034489"/>
    </source>
</evidence>
<dbReference type="PANTHER" id="PTHR21392:SF0">
    <property type="entry name" value="TRNA-URIDINE AMINOCARBOXYPROPYLTRANSFERASE 2"/>
    <property type="match status" value="1"/>
</dbReference>
<sequence length="243" mass="28269">MEEILENWNLPQLCEFPQRRRTCNNCERPIKVCLCDVIPKEKLDHSTTVCILQHPAEAYAAFRTTPILESCLRNVEIVNSHKLPPEWNEPQEEDLVLFPTDSAIPVGHISRGNYRLFVIDGTWSSAKTLYRKNGNFRDRRNVTIGQTNSQSSVQSIPLFLLRKPPSNIANAYCTAEAVATALYWLEQEEANGIKIYHIIRNCIRHLCEKQMQYISKDSLRHRRESQGYIEGLYEQWQTRYTQS</sequence>
<feature type="domain" description="DTW" evidence="7">
    <location>
        <begin position="19"/>
        <end position="215"/>
    </location>
</feature>
<evidence type="ECO:0000313" key="9">
    <source>
        <dbReference type="Proteomes" id="UP001061958"/>
    </source>
</evidence>
<evidence type="ECO:0000256" key="6">
    <source>
        <dbReference type="ARBA" id="ARBA00048718"/>
    </source>
</evidence>
<dbReference type="EMBL" id="BQMJ01000040">
    <property type="protein sequence ID" value="GJQ13100.1"/>
    <property type="molecule type" value="Genomic_DNA"/>
</dbReference>
<dbReference type="EC" id="2.5.1.25" evidence="1"/>
<dbReference type="InterPro" id="IPR039262">
    <property type="entry name" value="DTWD2/TAPT"/>
</dbReference>
<dbReference type="OrthoDB" id="408541at2759"/>
<keyword evidence="2" id="KW-0808">Transferase</keyword>
<protein>
    <recommendedName>
        <fullName evidence="1">tRNA-uridine aminocarboxypropyltransferase</fullName>
        <ecNumber evidence="1">2.5.1.25</ecNumber>
    </recommendedName>
</protein>
<dbReference type="Proteomes" id="UP001061958">
    <property type="component" value="Unassembled WGS sequence"/>
</dbReference>
<reference evidence="8" key="2">
    <citation type="submission" date="2022-01" db="EMBL/GenBank/DDBJ databases">
        <authorList>
            <person name="Hirooka S."/>
            <person name="Miyagishima S.Y."/>
        </authorList>
    </citation>
    <scope>NUCLEOTIDE SEQUENCE</scope>
    <source>
        <strain evidence="8">NBRC 102759</strain>
    </source>
</reference>
<keyword evidence="4" id="KW-0819">tRNA processing</keyword>
<evidence type="ECO:0000256" key="3">
    <source>
        <dbReference type="ARBA" id="ARBA00022691"/>
    </source>
</evidence>
<dbReference type="Pfam" id="PF03942">
    <property type="entry name" value="DTW"/>
    <property type="match status" value="1"/>
</dbReference>
<accession>A0A9C7PZ57</accession>
<organism evidence="8 9">
    <name type="scientific">Galdieria partita</name>
    <dbReference type="NCBI Taxonomy" id="83374"/>
    <lineage>
        <taxon>Eukaryota</taxon>
        <taxon>Rhodophyta</taxon>
        <taxon>Bangiophyceae</taxon>
        <taxon>Galdieriales</taxon>
        <taxon>Galdieriaceae</taxon>
        <taxon>Galdieria</taxon>
    </lineage>
</organism>
<proteinExistence type="inferred from homology"/>
<dbReference type="SMART" id="SM01144">
    <property type="entry name" value="DTW"/>
    <property type="match status" value="1"/>
</dbReference>
<evidence type="ECO:0000256" key="4">
    <source>
        <dbReference type="ARBA" id="ARBA00022694"/>
    </source>
</evidence>
<dbReference type="AlphaFoldDB" id="A0A9C7PZ57"/>
<evidence type="ECO:0000256" key="1">
    <source>
        <dbReference type="ARBA" id="ARBA00012386"/>
    </source>
</evidence>
<dbReference type="GO" id="GO:0016432">
    <property type="term" value="F:tRNA-uridine aminocarboxypropyltransferase activity"/>
    <property type="evidence" value="ECO:0007669"/>
    <property type="project" value="UniProtKB-EC"/>
</dbReference>
<evidence type="ECO:0000313" key="8">
    <source>
        <dbReference type="EMBL" id="GJQ13100.1"/>
    </source>
</evidence>
<evidence type="ECO:0000256" key="2">
    <source>
        <dbReference type="ARBA" id="ARBA00022679"/>
    </source>
</evidence>
<dbReference type="GO" id="GO:0008033">
    <property type="term" value="P:tRNA processing"/>
    <property type="evidence" value="ECO:0007669"/>
    <property type="project" value="UniProtKB-KW"/>
</dbReference>
<comment type="similarity">
    <text evidence="5">Belongs to the TDD superfamily. DTWD2 family.</text>
</comment>
<keyword evidence="3" id="KW-0949">S-adenosyl-L-methionine</keyword>
<dbReference type="InterPro" id="IPR005636">
    <property type="entry name" value="DTW"/>
</dbReference>
<name>A0A9C7PZ57_9RHOD</name>
<dbReference type="PANTHER" id="PTHR21392">
    <property type="entry name" value="TRNA-URIDINE AMINOCARBOXYPROPYLTRANSFERASE 2"/>
    <property type="match status" value="1"/>
</dbReference>
<reference evidence="8" key="1">
    <citation type="journal article" date="2022" name="Proc. Natl. Acad. Sci. U.S.A.">
        <title>Life cycle and functional genomics of the unicellular red alga Galdieria for elucidating algal and plant evolution and industrial use.</title>
        <authorList>
            <person name="Hirooka S."/>
            <person name="Itabashi T."/>
            <person name="Ichinose T.M."/>
            <person name="Onuma R."/>
            <person name="Fujiwara T."/>
            <person name="Yamashita S."/>
            <person name="Jong L.W."/>
            <person name="Tomita R."/>
            <person name="Iwane A.H."/>
            <person name="Miyagishima S.Y."/>
        </authorList>
    </citation>
    <scope>NUCLEOTIDE SEQUENCE</scope>
    <source>
        <strain evidence="8">NBRC 102759</strain>
    </source>
</reference>
<comment type="caution">
    <text evidence="8">The sequence shown here is derived from an EMBL/GenBank/DDBJ whole genome shotgun (WGS) entry which is preliminary data.</text>
</comment>